<reference evidence="1 2" key="1">
    <citation type="submission" date="2016-06" db="EMBL/GenBank/DDBJ databases">
        <authorList>
            <person name="Kjaerup R.B."/>
            <person name="Dalgaard T.S."/>
            <person name="Juul-Madsen H.R."/>
        </authorList>
    </citation>
    <scope>NUCLEOTIDE SEQUENCE [LARGE SCALE GENOMIC DNA]</scope>
    <source>
        <strain evidence="1 2">DSM 45248</strain>
    </source>
</reference>
<evidence type="ECO:0000313" key="2">
    <source>
        <dbReference type="Proteomes" id="UP000198765"/>
    </source>
</evidence>
<sequence>MFTQPRGQALTAEQAVALDDEFFGSRPLAHMAARIASLLTSADVPAAGQSNRLATCIAGLGAGHESDAASFTDADRDLHVATEAFAARHHAAETLVRLYHALAVAPSPAGAPRCVWSALCDGPTQTATLVDQASAHLSSDDGHATFWKLVLPASAAQTSPPDEANTTALNVMAAWLQRAMLLLLSSEPIDLNAGYNKIKHGMAVRARNDLLAIFTKNGPDPDGTMPLSALTGSGTHSLIDGLSVTHLSRPRAAGRKQGLEMTTLNLPPATLLAESWMLARTHAAMFHIAAERHFAGRRTTPHPAPTPLLGPTPDELLGDPVVGIRHPVTTPPGGGAPDRQPGIALRTSFIPLVIHFDQKSTATVVDG</sequence>
<dbReference type="OrthoDB" id="3784047at2"/>
<evidence type="ECO:0000313" key="1">
    <source>
        <dbReference type="EMBL" id="SBT40574.1"/>
    </source>
</evidence>
<gene>
    <name evidence="1" type="ORF">GA0070621_1001</name>
</gene>
<dbReference type="RefSeq" id="WP_091191950.1">
    <property type="nucleotide sequence ID" value="NZ_LT594324.1"/>
</dbReference>
<dbReference type="AlphaFoldDB" id="A0A1A8Z9R3"/>
<proteinExistence type="predicted"/>
<accession>A0A1A8Z9R3</accession>
<name>A0A1A8Z9R3_9ACTN</name>
<organism evidence="1 2">
    <name type="scientific">Micromonospora narathiwatensis</name>
    <dbReference type="NCBI Taxonomy" id="299146"/>
    <lineage>
        <taxon>Bacteria</taxon>
        <taxon>Bacillati</taxon>
        <taxon>Actinomycetota</taxon>
        <taxon>Actinomycetes</taxon>
        <taxon>Micromonosporales</taxon>
        <taxon>Micromonosporaceae</taxon>
        <taxon>Micromonospora</taxon>
    </lineage>
</organism>
<protein>
    <submittedName>
        <fullName evidence="1">Uncharacterized protein</fullName>
    </submittedName>
</protein>
<dbReference type="EMBL" id="LT594324">
    <property type="protein sequence ID" value="SBT40574.1"/>
    <property type="molecule type" value="Genomic_DNA"/>
</dbReference>
<dbReference type="PATRIC" id="fig|299146.4.peg.1028"/>
<dbReference type="Proteomes" id="UP000198765">
    <property type="component" value="Chromosome I"/>
</dbReference>
<keyword evidence="2" id="KW-1185">Reference proteome</keyword>